<keyword evidence="10" id="KW-0539">Nucleus</keyword>
<evidence type="ECO:0000256" key="5">
    <source>
        <dbReference type="ARBA" id="ARBA00022771"/>
    </source>
</evidence>
<keyword evidence="3" id="KW-0479">Metal-binding</keyword>
<keyword evidence="5 11" id="KW-0863">Zinc-finger</keyword>
<comment type="subcellular location">
    <subcellularLocation>
        <location evidence="1">Nucleus</location>
    </subcellularLocation>
</comment>
<dbReference type="InterPro" id="IPR036236">
    <property type="entry name" value="Znf_C2H2_sf"/>
</dbReference>
<protein>
    <submittedName>
        <fullName evidence="14">Zinc finger protein 90-like</fullName>
    </submittedName>
</protein>
<proteinExistence type="inferred from homology"/>
<dbReference type="Pfam" id="PF00096">
    <property type="entry name" value="zf-C2H2"/>
    <property type="match status" value="4"/>
</dbReference>
<evidence type="ECO:0000256" key="2">
    <source>
        <dbReference type="ARBA" id="ARBA00006991"/>
    </source>
</evidence>
<dbReference type="InterPro" id="IPR050527">
    <property type="entry name" value="Snail/Krueppel_Znf"/>
</dbReference>
<feature type="domain" description="C2H2-type" evidence="13">
    <location>
        <begin position="189"/>
        <end position="216"/>
    </location>
</feature>
<gene>
    <name evidence="14" type="ORF">XNOV1_A029590</name>
</gene>
<evidence type="ECO:0000256" key="6">
    <source>
        <dbReference type="ARBA" id="ARBA00022833"/>
    </source>
</evidence>
<dbReference type="FunFam" id="3.30.160.60:FF:000446">
    <property type="entry name" value="Zinc finger protein"/>
    <property type="match status" value="1"/>
</dbReference>
<dbReference type="SUPFAM" id="SSF57667">
    <property type="entry name" value="beta-beta-alpha zinc fingers"/>
    <property type="match status" value="3"/>
</dbReference>
<dbReference type="EMBL" id="OY660871">
    <property type="protein sequence ID" value="CAJ1061596.1"/>
    <property type="molecule type" value="Genomic_DNA"/>
</dbReference>
<keyword evidence="15" id="KW-1185">Reference proteome</keyword>
<feature type="region of interest" description="Disordered" evidence="12">
    <location>
        <begin position="1"/>
        <end position="56"/>
    </location>
</feature>
<dbReference type="PANTHER" id="PTHR24388">
    <property type="entry name" value="ZINC FINGER PROTEIN"/>
    <property type="match status" value="1"/>
</dbReference>
<sequence length="402" mass="45691">MTEEEAEKEENRSSAVHLNFNNVDDVEDTGGDEHLSTLSSPEETTPPGSLNVGSGQLSMKSNDHSCEICGKVYKYLSSFTKHMQQHGYLEPVHKLNPKSSKYECPDCGMRFVRKARLCGHMRIHKSRGPVNLESLKCDQCNKTFASEKSWMTHIELHKLKPFWCLSCAKGFFSEDSLEKHLLNHDLRKYSCNICSKSFRLHTQLMHHLNTHTGAKPFQCTVCGTSFSHPGNLISHRKKHVRVYAGSAGMPLGMKRSAIIAKKLEIKKQRLASASATEETDANMSELQEERDWMEESRTKNTHVNAEFGDSAQHDDMTARELLRLGKISKPQVTDALRSAMLQTQPGQQLDQTDTPDTIMFEEHKYWEWECCLCEMGFDEVAELHMHYIKHASGELPVPHDVL</sequence>
<feature type="domain" description="C2H2-type" evidence="13">
    <location>
        <begin position="64"/>
        <end position="91"/>
    </location>
</feature>
<evidence type="ECO:0000256" key="12">
    <source>
        <dbReference type="SAM" id="MobiDB-lite"/>
    </source>
</evidence>
<keyword evidence="4" id="KW-0677">Repeat</keyword>
<dbReference type="SMART" id="SM00355">
    <property type="entry name" value="ZnF_C2H2"/>
    <property type="match status" value="7"/>
</dbReference>
<organism evidence="14 15">
    <name type="scientific">Xyrichtys novacula</name>
    <name type="common">Pearly razorfish</name>
    <name type="synonym">Hemipteronotus novacula</name>
    <dbReference type="NCBI Taxonomy" id="13765"/>
    <lineage>
        <taxon>Eukaryota</taxon>
        <taxon>Metazoa</taxon>
        <taxon>Chordata</taxon>
        <taxon>Craniata</taxon>
        <taxon>Vertebrata</taxon>
        <taxon>Euteleostomi</taxon>
        <taxon>Actinopterygii</taxon>
        <taxon>Neopterygii</taxon>
        <taxon>Teleostei</taxon>
        <taxon>Neoteleostei</taxon>
        <taxon>Acanthomorphata</taxon>
        <taxon>Eupercaria</taxon>
        <taxon>Labriformes</taxon>
        <taxon>Labridae</taxon>
        <taxon>Xyrichtys</taxon>
    </lineage>
</organism>
<evidence type="ECO:0000259" key="13">
    <source>
        <dbReference type="PROSITE" id="PS50157"/>
    </source>
</evidence>
<keyword evidence="8" id="KW-0238">DNA-binding</keyword>
<feature type="domain" description="C2H2-type" evidence="13">
    <location>
        <begin position="162"/>
        <end position="189"/>
    </location>
</feature>
<keyword evidence="6" id="KW-0862">Zinc</keyword>
<evidence type="ECO:0000256" key="7">
    <source>
        <dbReference type="ARBA" id="ARBA00023015"/>
    </source>
</evidence>
<evidence type="ECO:0000256" key="8">
    <source>
        <dbReference type="ARBA" id="ARBA00023125"/>
    </source>
</evidence>
<feature type="compositionally biased region" description="Polar residues" evidence="12">
    <location>
        <begin position="36"/>
        <end position="56"/>
    </location>
</feature>
<evidence type="ECO:0000313" key="14">
    <source>
        <dbReference type="EMBL" id="CAJ1061596.1"/>
    </source>
</evidence>
<feature type="domain" description="C2H2-type" evidence="13">
    <location>
        <begin position="102"/>
        <end position="129"/>
    </location>
</feature>
<feature type="region of interest" description="Disordered" evidence="12">
    <location>
        <begin position="270"/>
        <end position="290"/>
    </location>
</feature>
<dbReference type="AlphaFoldDB" id="A0AAV1FJH2"/>
<evidence type="ECO:0000256" key="1">
    <source>
        <dbReference type="ARBA" id="ARBA00004123"/>
    </source>
</evidence>
<dbReference type="Gene3D" id="3.30.160.60">
    <property type="entry name" value="Classic Zinc Finger"/>
    <property type="match status" value="4"/>
</dbReference>
<dbReference type="FunFam" id="3.30.160.60:FF:001480">
    <property type="entry name" value="Si:cabz01071911.3"/>
    <property type="match status" value="1"/>
</dbReference>
<dbReference type="Pfam" id="PF13912">
    <property type="entry name" value="zf-C2H2_6"/>
    <property type="match status" value="1"/>
</dbReference>
<name>A0AAV1FJH2_XYRNO</name>
<evidence type="ECO:0000256" key="11">
    <source>
        <dbReference type="PROSITE-ProRule" id="PRU00042"/>
    </source>
</evidence>
<dbReference type="PROSITE" id="PS50157">
    <property type="entry name" value="ZINC_FINGER_C2H2_2"/>
    <property type="match status" value="6"/>
</dbReference>
<dbReference type="PANTHER" id="PTHR24388:SF104">
    <property type="entry name" value="AT-RICH BINDING PROTEIN-RELATED"/>
    <property type="match status" value="1"/>
</dbReference>
<evidence type="ECO:0000256" key="10">
    <source>
        <dbReference type="ARBA" id="ARBA00023242"/>
    </source>
</evidence>
<keyword evidence="9" id="KW-0804">Transcription</keyword>
<feature type="compositionally biased region" description="Polar residues" evidence="12">
    <location>
        <begin position="271"/>
        <end position="285"/>
    </location>
</feature>
<dbReference type="InterPro" id="IPR013087">
    <property type="entry name" value="Znf_C2H2_type"/>
</dbReference>
<accession>A0AAV1FJH2</accession>
<dbReference type="PROSITE" id="PS00028">
    <property type="entry name" value="ZINC_FINGER_C2H2_1"/>
    <property type="match status" value="7"/>
</dbReference>
<dbReference type="GO" id="GO:0000981">
    <property type="term" value="F:DNA-binding transcription factor activity, RNA polymerase II-specific"/>
    <property type="evidence" value="ECO:0007669"/>
    <property type="project" value="TreeGrafter"/>
</dbReference>
<evidence type="ECO:0000256" key="3">
    <source>
        <dbReference type="ARBA" id="ARBA00022723"/>
    </source>
</evidence>
<keyword evidence="7" id="KW-0805">Transcription regulation</keyword>
<feature type="domain" description="C2H2-type" evidence="13">
    <location>
        <begin position="135"/>
        <end position="157"/>
    </location>
</feature>
<dbReference type="GO" id="GO:0008270">
    <property type="term" value="F:zinc ion binding"/>
    <property type="evidence" value="ECO:0007669"/>
    <property type="project" value="UniProtKB-KW"/>
</dbReference>
<comment type="similarity">
    <text evidence="2">Belongs to the krueppel C2H2-type zinc-finger protein family.</text>
</comment>
<dbReference type="GO" id="GO:0005634">
    <property type="term" value="C:nucleus"/>
    <property type="evidence" value="ECO:0007669"/>
    <property type="project" value="UniProtKB-SubCell"/>
</dbReference>
<evidence type="ECO:0000256" key="4">
    <source>
        <dbReference type="ARBA" id="ARBA00022737"/>
    </source>
</evidence>
<dbReference type="Proteomes" id="UP001178508">
    <property type="component" value="Chromosome 8"/>
</dbReference>
<evidence type="ECO:0000313" key="15">
    <source>
        <dbReference type="Proteomes" id="UP001178508"/>
    </source>
</evidence>
<reference evidence="14" key="1">
    <citation type="submission" date="2023-08" db="EMBL/GenBank/DDBJ databases">
        <authorList>
            <person name="Alioto T."/>
            <person name="Alioto T."/>
            <person name="Gomez Garrido J."/>
        </authorList>
    </citation>
    <scope>NUCLEOTIDE SEQUENCE</scope>
</reference>
<dbReference type="GO" id="GO:0000978">
    <property type="term" value="F:RNA polymerase II cis-regulatory region sequence-specific DNA binding"/>
    <property type="evidence" value="ECO:0007669"/>
    <property type="project" value="TreeGrafter"/>
</dbReference>
<evidence type="ECO:0000256" key="9">
    <source>
        <dbReference type="ARBA" id="ARBA00023163"/>
    </source>
</evidence>
<feature type="domain" description="C2H2-type" evidence="13">
    <location>
        <begin position="217"/>
        <end position="239"/>
    </location>
</feature>
<feature type="compositionally biased region" description="Polar residues" evidence="12">
    <location>
        <begin position="13"/>
        <end position="22"/>
    </location>
</feature>